<feature type="compositionally biased region" description="Polar residues" evidence="1">
    <location>
        <begin position="560"/>
        <end position="579"/>
    </location>
</feature>
<keyword evidence="4" id="KW-1185">Reference proteome</keyword>
<feature type="region of interest" description="Disordered" evidence="1">
    <location>
        <begin position="1045"/>
        <end position="1201"/>
    </location>
</feature>
<name>E3KLQ0_PUCGT</name>
<dbReference type="Proteomes" id="UP000008783">
    <property type="component" value="Unassembled WGS sequence"/>
</dbReference>
<feature type="domain" description="Arrestin C-terminal-like" evidence="2">
    <location>
        <begin position="235"/>
        <end position="362"/>
    </location>
</feature>
<feature type="compositionally biased region" description="Polar residues" evidence="1">
    <location>
        <begin position="450"/>
        <end position="463"/>
    </location>
</feature>
<feature type="compositionally biased region" description="Basic and acidic residues" evidence="1">
    <location>
        <begin position="731"/>
        <end position="743"/>
    </location>
</feature>
<dbReference type="InParanoid" id="E3KLQ0"/>
<dbReference type="eggNOG" id="ENOG502S219">
    <property type="taxonomic scope" value="Eukaryota"/>
</dbReference>
<feature type="compositionally biased region" description="Basic and acidic residues" evidence="1">
    <location>
        <begin position="957"/>
        <end position="966"/>
    </location>
</feature>
<feature type="compositionally biased region" description="Pro residues" evidence="1">
    <location>
        <begin position="934"/>
        <end position="944"/>
    </location>
</feature>
<feature type="compositionally biased region" description="Polar residues" evidence="1">
    <location>
        <begin position="1106"/>
        <end position="1116"/>
    </location>
</feature>
<dbReference type="GO" id="GO:0000917">
    <property type="term" value="P:division septum assembly"/>
    <property type="evidence" value="ECO:0000318"/>
    <property type="project" value="GO_Central"/>
</dbReference>
<dbReference type="InterPro" id="IPR011022">
    <property type="entry name" value="Arrestin_C-like"/>
</dbReference>
<dbReference type="AlphaFoldDB" id="E3KLQ0"/>
<evidence type="ECO:0000256" key="1">
    <source>
        <dbReference type="SAM" id="MobiDB-lite"/>
    </source>
</evidence>
<dbReference type="RefSeq" id="XP_003329668.1">
    <property type="nucleotide sequence ID" value="XM_003329620.2"/>
</dbReference>
<feature type="compositionally biased region" description="Low complexity" evidence="1">
    <location>
        <begin position="98"/>
        <end position="116"/>
    </location>
</feature>
<feature type="region of interest" description="Disordered" evidence="1">
    <location>
        <begin position="496"/>
        <end position="540"/>
    </location>
</feature>
<dbReference type="HOGENOM" id="CLU_007775_0_0_1"/>
<dbReference type="VEuPathDB" id="FungiDB:PGTG_11418"/>
<feature type="compositionally biased region" description="Polar residues" evidence="1">
    <location>
        <begin position="529"/>
        <end position="540"/>
    </location>
</feature>
<feature type="compositionally biased region" description="Pro residues" evidence="1">
    <location>
        <begin position="1161"/>
        <end position="1178"/>
    </location>
</feature>
<dbReference type="OMA" id="HTCYGPG"/>
<feature type="compositionally biased region" description="Basic and acidic residues" evidence="1">
    <location>
        <begin position="1083"/>
        <end position="1094"/>
    </location>
</feature>
<sequence length="1201" mass="132603">MSSSIAKLHIRPLPHQTLISGYPSIPTTTTSTRNRPAAEIQGIVELRPSNQQIQGAYLTIELILIQSRTSNPKNTIKTTIHSKPTILWTASPNDPHLVLPPSSSSKKLSKQQTKQPDNNLAASINSARSTANNTEISWATLSSSDFKFTIPLPDSLPPSIIIDSKTRSGISYLLKATLCARSTKPESYNTWFKRSSNSPSLTTTTLELEIPRYELLPAWPIYQRPASETTSLLGLSIKITNDRSAVGPGDQIKSKIEIESSNIHPIKLIKFELNLTEKVIYRSNPLTVEDNNKDVQQAEQKITHISTLQAKINHHVFQKDKLSFDMHIGLPHNHLKLTVSTASHLSIEYYLSLKAYFESPRKHFAKTNKEIPTQLTIEKLPVIVGDRNLAQAQLAVDQIGPVPHLSHPTNDLSSPPPSPSALLQNAIPPQPPSQQQRSSSYGAQDWKHSQWAQNHPRSQLPPRTSLQTLPKVLADPTHHHQQNLRRSFQGQLPYAIPLGLSQPGRPHKFSSSSNPFTGLSGNVPPLPTRQPTTSLQAQSPPIRSPLKEIFLQPTCAPELSPTSQDFYPSSELQTPTRQPSYPHHPTQLVRSLSSPNSETPHQSSSSSHPTNIHPTSFGSGDEKARLFARAKAEAAMNQARLHHATFSSLCPPHLGSAEPAAGEGSSSHYTNPTYHPTNRELEAQMPRNSIQNYHPLDTRFKSLTNLAIHEEGLSEVATIATLPQYHPSSNHSDHHLIQSDQDHHPRRFSSSRLYDLPPPNLSSSQEMDRRSSSPPPPPVNLRTRPSIVNGKSRAEGLIEHDRLNLSSSSSCPINPRVSRSVPPAVIESPPPTLIDPQREAYLKAVAERERFFMNSTHDDASYRNDDHFRAYEVETNLPTHVLSALEEKNRLRHLWMASLDPSSNPAPPPFHYPSHSFATVSSSSSSPFHTHHSLPPPPPPPADQPVPNSDFISLHKKASDGFDARDASQTVQPVSDDDDDDTEQQKNDNPGQQQQHEAEEERSDESVQDNCSAVAPLTAPSPIESFLPDLSFDNTRLDIDHTLLSTQRSSSSSSSSHVLDQESEKSSGRFVYDRPARSVGPRKPLERLHEEGRSDVLSTVKAARPSSLSTLFNQSKDLPPHLADHLHSPPPQLPPSSYHHSRFLDTLPSLPGPQSFSTPALDPPTPTPTPPPPPPPPSSSSDNNNLNLNRKPPQVPPKIPI</sequence>
<dbReference type="GeneID" id="10527238"/>
<accession>E3KLQ0</accession>
<dbReference type="Pfam" id="PF02752">
    <property type="entry name" value="Arrestin_C"/>
    <property type="match status" value="1"/>
</dbReference>
<feature type="region of interest" description="Disordered" evidence="1">
    <location>
        <begin position="655"/>
        <end position="676"/>
    </location>
</feature>
<reference evidence="4" key="2">
    <citation type="journal article" date="2011" name="Proc. Natl. Acad. Sci. U.S.A.">
        <title>Obligate biotrophy features unraveled by the genomic analysis of rust fungi.</title>
        <authorList>
            <person name="Duplessis S."/>
            <person name="Cuomo C.A."/>
            <person name="Lin Y.-C."/>
            <person name="Aerts A."/>
            <person name="Tisserant E."/>
            <person name="Veneault-Fourrey C."/>
            <person name="Joly D.L."/>
            <person name="Hacquard S."/>
            <person name="Amselem J."/>
            <person name="Cantarel B.L."/>
            <person name="Chiu R."/>
            <person name="Coutinho P.M."/>
            <person name="Feau N."/>
            <person name="Field M."/>
            <person name="Frey P."/>
            <person name="Gelhaye E."/>
            <person name="Goldberg J."/>
            <person name="Grabherr M.G."/>
            <person name="Kodira C.D."/>
            <person name="Kohler A."/>
            <person name="Kuees U."/>
            <person name="Lindquist E.A."/>
            <person name="Lucas S.M."/>
            <person name="Mago R."/>
            <person name="Mauceli E."/>
            <person name="Morin E."/>
            <person name="Murat C."/>
            <person name="Pangilinan J.L."/>
            <person name="Park R."/>
            <person name="Pearson M."/>
            <person name="Quesneville H."/>
            <person name="Rouhier N."/>
            <person name="Sakthikumar S."/>
            <person name="Salamov A.A."/>
            <person name="Schmutz J."/>
            <person name="Selles B."/>
            <person name="Shapiro H."/>
            <person name="Tanguay P."/>
            <person name="Tuskan G.A."/>
            <person name="Henrissat B."/>
            <person name="Van de Peer Y."/>
            <person name="Rouze P."/>
            <person name="Ellis J.G."/>
            <person name="Dodds P.N."/>
            <person name="Schein J.E."/>
            <person name="Zhong S."/>
            <person name="Hamelin R.C."/>
            <person name="Grigoriev I.V."/>
            <person name="Szabo L.J."/>
            <person name="Martin F."/>
        </authorList>
    </citation>
    <scope>NUCLEOTIDE SEQUENCE [LARGE SCALE GENOMIC DNA]</scope>
    <source>
        <strain evidence="4">CRL 75-36-700-3 / race SCCL</strain>
    </source>
</reference>
<reference key="1">
    <citation type="submission" date="2007-01" db="EMBL/GenBank/DDBJ databases">
        <title>The Genome Sequence of Puccinia graminis f. sp. tritici Strain CRL 75-36-700-3.</title>
        <authorList>
            <consortium name="The Broad Institute Genome Sequencing Platform"/>
            <person name="Birren B."/>
            <person name="Lander E."/>
            <person name="Galagan J."/>
            <person name="Nusbaum C."/>
            <person name="Devon K."/>
            <person name="Cuomo C."/>
            <person name="Jaffe D."/>
            <person name="Butler J."/>
            <person name="Alvarez P."/>
            <person name="Gnerre S."/>
            <person name="Grabherr M."/>
            <person name="Mauceli E."/>
            <person name="Brockman W."/>
            <person name="Young S."/>
            <person name="LaButti K."/>
            <person name="Sykes S."/>
            <person name="DeCaprio D."/>
            <person name="Crawford M."/>
            <person name="Koehrsen M."/>
            <person name="Engels R."/>
            <person name="Montgomery P."/>
            <person name="Pearson M."/>
            <person name="Howarth C."/>
            <person name="Larson L."/>
            <person name="White J."/>
            <person name="Zeng Q."/>
            <person name="Kodira C."/>
            <person name="Yandava C."/>
            <person name="Alvarado L."/>
            <person name="O'Leary S."/>
            <person name="Szabo L."/>
            <person name="Dean R."/>
            <person name="Schein J."/>
        </authorList>
    </citation>
    <scope>NUCLEOTIDE SEQUENCE</scope>
    <source>
        <strain>CRL 75-36-700-3</strain>
    </source>
</reference>
<dbReference type="PANTHER" id="PTHR36419:SF1">
    <property type="entry name" value="RHO1 GEF LOCALIZING PROTEIN 1"/>
    <property type="match status" value="1"/>
</dbReference>
<feature type="region of interest" description="Disordered" evidence="1">
    <location>
        <begin position="401"/>
        <end position="463"/>
    </location>
</feature>
<dbReference type="InterPro" id="IPR053060">
    <property type="entry name" value="Cytokinesis_Signaling_Reg"/>
</dbReference>
<organism evidence="3 4">
    <name type="scientific">Puccinia graminis f. sp. tritici (strain CRL 75-36-700-3 / race SCCL)</name>
    <name type="common">Black stem rust fungus</name>
    <dbReference type="NCBI Taxonomy" id="418459"/>
    <lineage>
        <taxon>Eukaryota</taxon>
        <taxon>Fungi</taxon>
        <taxon>Dikarya</taxon>
        <taxon>Basidiomycota</taxon>
        <taxon>Pucciniomycotina</taxon>
        <taxon>Pucciniomycetes</taxon>
        <taxon>Pucciniales</taxon>
        <taxon>Pucciniaceae</taxon>
        <taxon>Puccinia</taxon>
    </lineage>
</organism>
<feature type="compositionally biased region" description="Low complexity" evidence="1">
    <location>
        <begin position="917"/>
        <end position="928"/>
    </location>
</feature>
<feature type="compositionally biased region" description="Basic and acidic residues" evidence="1">
    <location>
        <begin position="1118"/>
        <end position="1127"/>
    </location>
</feature>
<feature type="compositionally biased region" description="Low complexity" evidence="1">
    <location>
        <begin position="655"/>
        <end position="667"/>
    </location>
</feature>
<dbReference type="Gene3D" id="2.60.40.640">
    <property type="match status" value="1"/>
</dbReference>
<dbReference type="EMBL" id="DS178294">
    <property type="protein sequence ID" value="EFP85249.1"/>
    <property type="molecule type" value="Genomic_DNA"/>
</dbReference>
<feature type="region of interest" description="Disordered" evidence="1">
    <location>
        <begin position="724"/>
        <end position="789"/>
    </location>
</feature>
<feature type="compositionally biased region" description="Acidic residues" evidence="1">
    <location>
        <begin position="998"/>
        <end position="1007"/>
    </location>
</feature>
<protein>
    <recommendedName>
        <fullName evidence="2">Arrestin C-terminal-like domain-containing protein</fullName>
    </recommendedName>
</protein>
<feature type="region of interest" description="Disordered" evidence="1">
    <location>
        <begin position="557"/>
        <end position="620"/>
    </location>
</feature>
<dbReference type="InterPro" id="IPR014752">
    <property type="entry name" value="Arrestin-like_C"/>
</dbReference>
<dbReference type="PANTHER" id="PTHR36419">
    <property type="entry name" value="ARRESTIN FAMILY PROTEIN 1"/>
    <property type="match status" value="1"/>
</dbReference>
<feature type="region of interest" description="Disordered" evidence="1">
    <location>
        <begin position="917"/>
        <end position="1011"/>
    </location>
</feature>
<evidence type="ECO:0000313" key="4">
    <source>
        <dbReference type="Proteomes" id="UP000008783"/>
    </source>
</evidence>
<gene>
    <name evidence="3" type="ORF">PGTG_11418</name>
</gene>
<evidence type="ECO:0000313" key="3">
    <source>
        <dbReference type="EMBL" id="EFP85249.1"/>
    </source>
</evidence>
<feature type="compositionally biased region" description="Polar residues" evidence="1">
    <location>
        <begin position="509"/>
        <end position="520"/>
    </location>
</feature>
<feature type="compositionally biased region" description="Low complexity" evidence="1">
    <location>
        <begin position="593"/>
        <end position="616"/>
    </location>
</feature>
<feature type="region of interest" description="Disordered" evidence="1">
    <location>
        <begin position="98"/>
        <end position="118"/>
    </location>
</feature>
<feature type="compositionally biased region" description="Basic and acidic residues" evidence="1">
    <location>
        <begin position="1059"/>
        <end position="1076"/>
    </location>
</feature>
<evidence type="ECO:0000259" key="2">
    <source>
        <dbReference type="Pfam" id="PF02752"/>
    </source>
</evidence>
<dbReference type="KEGG" id="pgr:PGTG_11418"/>
<proteinExistence type="predicted"/>
<dbReference type="GO" id="GO:0000935">
    <property type="term" value="C:division septum"/>
    <property type="evidence" value="ECO:0000318"/>
    <property type="project" value="GO_Central"/>
</dbReference>
<dbReference type="OrthoDB" id="2505920at2759"/>